<dbReference type="Pfam" id="PF00385">
    <property type="entry name" value="Chromo"/>
    <property type="match status" value="1"/>
</dbReference>
<dbReference type="Pfam" id="PF24626">
    <property type="entry name" value="SH3_Tf2-1"/>
    <property type="match status" value="1"/>
</dbReference>
<reference evidence="2 3" key="1">
    <citation type="submission" date="2019-09" db="EMBL/GenBank/DDBJ databases">
        <title>A chromosome-level genome assembly of the Chinese tupelo Nyssa sinensis.</title>
        <authorList>
            <person name="Yang X."/>
            <person name="Kang M."/>
            <person name="Yang Y."/>
            <person name="Xiong H."/>
            <person name="Wang M."/>
            <person name="Zhang Z."/>
            <person name="Wang Z."/>
            <person name="Wu H."/>
            <person name="Ma T."/>
            <person name="Liu J."/>
            <person name="Xi Z."/>
        </authorList>
    </citation>
    <scope>NUCLEOTIDE SEQUENCE [LARGE SCALE GENOMIC DNA]</scope>
    <source>
        <strain evidence="2">J267</strain>
        <tissue evidence="2">Leaf</tissue>
    </source>
</reference>
<dbReference type="Gene3D" id="2.40.50.40">
    <property type="match status" value="1"/>
</dbReference>
<dbReference type="GO" id="GO:0003676">
    <property type="term" value="F:nucleic acid binding"/>
    <property type="evidence" value="ECO:0007669"/>
    <property type="project" value="InterPro"/>
</dbReference>
<dbReference type="Gene3D" id="3.30.420.10">
    <property type="entry name" value="Ribonuclease H-like superfamily/Ribonuclease H"/>
    <property type="match status" value="1"/>
</dbReference>
<protein>
    <recommendedName>
        <fullName evidence="1">Chromo domain-containing protein</fullName>
    </recommendedName>
</protein>
<dbReference type="InterPro" id="IPR016197">
    <property type="entry name" value="Chromo-like_dom_sf"/>
</dbReference>
<keyword evidence="3" id="KW-1185">Reference proteome</keyword>
<dbReference type="AlphaFoldDB" id="A0A5J4Z960"/>
<dbReference type="SMART" id="SM00298">
    <property type="entry name" value="CHROMO"/>
    <property type="match status" value="1"/>
</dbReference>
<dbReference type="EMBL" id="CM018052">
    <property type="protein sequence ID" value="KAA8515065.1"/>
    <property type="molecule type" value="Genomic_DNA"/>
</dbReference>
<dbReference type="SUPFAM" id="SSF54160">
    <property type="entry name" value="Chromo domain-like"/>
    <property type="match status" value="1"/>
</dbReference>
<dbReference type="InterPro" id="IPR012337">
    <property type="entry name" value="RNaseH-like_sf"/>
</dbReference>
<dbReference type="PANTHER" id="PTHR46148">
    <property type="entry name" value="CHROMO DOMAIN-CONTAINING PROTEIN"/>
    <property type="match status" value="1"/>
</dbReference>
<name>A0A5J4Z960_9ASTE</name>
<dbReference type="InterPro" id="IPR056924">
    <property type="entry name" value="SH3_Tf2-1"/>
</dbReference>
<dbReference type="OrthoDB" id="5554229at2759"/>
<gene>
    <name evidence="2" type="ORF">F0562_018148</name>
</gene>
<dbReference type="InterPro" id="IPR000953">
    <property type="entry name" value="Chromo/chromo_shadow_dom"/>
</dbReference>
<feature type="domain" description="Chromo" evidence="1">
    <location>
        <begin position="155"/>
        <end position="208"/>
    </location>
</feature>
<dbReference type="PANTHER" id="PTHR46148:SF54">
    <property type="entry name" value="RETROTRANSPOSON-LIKE PROTEIN"/>
    <property type="match status" value="1"/>
</dbReference>
<sequence length="208" mass="24264">MNKWLEGYLRCFTSDRPKDWASWLALAEWTYNTSEHSSTGFTPFEMVYGQEPPRLLPYKPRTTAVQAVEDEMRSRDFILTLMMAAMRKSLKLSPRYFEPFQIIQKIGKVAYKLDLPKESKIYPVFHISCLKKKIGTQVNPNPRLPTVMENGAMAPKPEKILERRLKKKGNRTGIDFLIKWKGANKEDATWVDAEELHRTYPELVGEFF</sequence>
<dbReference type="InterPro" id="IPR036397">
    <property type="entry name" value="RNaseH_sf"/>
</dbReference>
<evidence type="ECO:0000313" key="2">
    <source>
        <dbReference type="EMBL" id="KAA8515065.1"/>
    </source>
</evidence>
<evidence type="ECO:0000259" key="1">
    <source>
        <dbReference type="PROSITE" id="PS50013"/>
    </source>
</evidence>
<evidence type="ECO:0000313" key="3">
    <source>
        <dbReference type="Proteomes" id="UP000325577"/>
    </source>
</evidence>
<dbReference type="PROSITE" id="PS50013">
    <property type="entry name" value="CHROMO_2"/>
    <property type="match status" value="1"/>
</dbReference>
<organism evidence="2 3">
    <name type="scientific">Nyssa sinensis</name>
    <dbReference type="NCBI Taxonomy" id="561372"/>
    <lineage>
        <taxon>Eukaryota</taxon>
        <taxon>Viridiplantae</taxon>
        <taxon>Streptophyta</taxon>
        <taxon>Embryophyta</taxon>
        <taxon>Tracheophyta</taxon>
        <taxon>Spermatophyta</taxon>
        <taxon>Magnoliopsida</taxon>
        <taxon>eudicotyledons</taxon>
        <taxon>Gunneridae</taxon>
        <taxon>Pentapetalae</taxon>
        <taxon>asterids</taxon>
        <taxon>Cornales</taxon>
        <taxon>Nyssaceae</taxon>
        <taxon>Nyssa</taxon>
    </lineage>
</organism>
<accession>A0A5J4Z960</accession>
<proteinExistence type="predicted"/>
<dbReference type="SUPFAM" id="SSF53098">
    <property type="entry name" value="Ribonuclease H-like"/>
    <property type="match status" value="1"/>
</dbReference>
<dbReference type="Proteomes" id="UP000325577">
    <property type="component" value="Linkage Group LG9"/>
</dbReference>
<dbReference type="InterPro" id="IPR023780">
    <property type="entry name" value="Chromo_domain"/>
</dbReference>